<dbReference type="Proteomes" id="UP001595704">
    <property type="component" value="Unassembled WGS sequence"/>
</dbReference>
<comment type="caution">
    <text evidence="1">The sequence shown here is derived from an EMBL/GenBank/DDBJ whole genome shotgun (WGS) entry which is preliminary data.</text>
</comment>
<reference evidence="2" key="1">
    <citation type="journal article" date="2019" name="Int. J. Syst. Evol. Microbiol.">
        <title>The Global Catalogue of Microorganisms (GCM) 10K type strain sequencing project: providing services to taxonomists for standard genome sequencing and annotation.</title>
        <authorList>
            <consortium name="The Broad Institute Genomics Platform"/>
            <consortium name="The Broad Institute Genome Sequencing Center for Infectious Disease"/>
            <person name="Wu L."/>
            <person name="Ma J."/>
        </authorList>
    </citation>
    <scope>NUCLEOTIDE SEQUENCE [LARGE SCALE GENOMIC DNA]</scope>
    <source>
        <strain evidence="2">KCTC 42282</strain>
    </source>
</reference>
<accession>A0ABV7UIY2</accession>
<evidence type="ECO:0000313" key="1">
    <source>
        <dbReference type="EMBL" id="MFC3638685.1"/>
    </source>
</evidence>
<dbReference type="RefSeq" id="WP_280514585.1">
    <property type="nucleotide sequence ID" value="NZ_BNCG01000006.1"/>
</dbReference>
<evidence type="ECO:0000313" key="2">
    <source>
        <dbReference type="Proteomes" id="UP001595704"/>
    </source>
</evidence>
<protein>
    <submittedName>
        <fullName evidence="1">Uncharacterized protein</fullName>
    </submittedName>
</protein>
<keyword evidence="2" id="KW-1185">Reference proteome</keyword>
<proteinExistence type="predicted"/>
<dbReference type="EMBL" id="JBHRYC010000077">
    <property type="protein sequence ID" value="MFC3638685.1"/>
    <property type="molecule type" value="Genomic_DNA"/>
</dbReference>
<organism evidence="1 2">
    <name type="scientific">Camelimonas fluminis</name>
    <dbReference type="NCBI Taxonomy" id="1576911"/>
    <lineage>
        <taxon>Bacteria</taxon>
        <taxon>Pseudomonadati</taxon>
        <taxon>Pseudomonadota</taxon>
        <taxon>Alphaproteobacteria</taxon>
        <taxon>Hyphomicrobiales</taxon>
        <taxon>Chelatococcaceae</taxon>
        <taxon>Camelimonas</taxon>
    </lineage>
</organism>
<gene>
    <name evidence="1" type="ORF">ACFONL_15165</name>
</gene>
<name>A0ABV7UIY2_9HYPH</name>
<sequence>MAKLQTMNTQPGAHGVAPINSIIPTPWGEIPIRLIVMSPERLP</sequence>